<dbReference type="InterPro" id="IPR001647">
    <property type="entry name" value="HTH_TetR"/>
</dbReference>
<feature type="DNA-binding region" description="H-T-H motif" evidence="2">
    <location>
        <begin position="37"/>
        <end position="56"/>
    </location>
</feature>
<evidence type="ECO:0000259" key="4">
    <source>
        <dbReference type="PROSITE" id="PS50977"/>
    </source>
</evidence>
<dbReference type="Proteomes" id="UP000005583">
    <property type="component" value="Unassembled WGS sequence"/>
</dbReference>
<keyword evidence="3" id="KW-0472">Membrane</keyword>
<evidence type="ECO:0000256" key="1">
    <source>
        <dbReference type="ARBA" id="ARBA00023125"/>
    </source>
</evidence>
<proteinExistence type="predicted"/>
<keyword evidence="1 2" id="KW-0238">DNA-binding</keyword>
<dbReference type="AlphaFoldDB" id="C2ENT9"/>
<evidence type="ECO:0000313" key="5">
    <source>
        <dbReference type="EMBL" id="EEJ71797.1"/>
    </source>
</evidence>
<evidence type="ECO:0000256" key="3">
    <source>
        <dbReference type="SAM" id="Phobius"/>
    </source>
</evidence>
<evidence type="ECO:0000313" key="6">
    <source>
        <dbReference type="Proteomes" id="UP000005583"/>
    </source>
</evidence>
<sequence length="195" mass="22668">MECCILNKYINKNNQTNKKIETALLQLMKHKNLDKITMNEVATEAAVNRVTVYRHFDDKWSIVEEIEQNLLTEITKPHNQMLDKLAAKSDNGILYLTNFLKAFEQNLNTLKILLSGNGDLAFPNKLMNYLLQMEELSHPIMHLNISKDMQDLFSFYGISALIGIIRFWTLHPQYSAKEMATFFFKMRTGELSMID</sequence>
<feature type="domain" description="HTH tetR-type" evidence="4">
    <location>
        <begin position="14"/>
        <end position="74"/>
    </location>
</feature>
<name>C2ENT9_9LACO</name>
<dbReference type="STRING" id="525365.HMPREF0548_1335"/>
<dbReference type="Pfam" id="PF00440">
    <property type="entry name" value="TetR_N"/>
    <property type="match status" value="1"/>
</dbReference>
<dbReference type="PROSITE" id="PS50977">
    <property type="entry name" value="HTH_TETR_2"/>
    <property type="match status" value="1"/>
</dbReference>
<organism evidence="5 6">
    <name type="scientific">Lactobacillus ultunensis DSM 16047</name>
    <dbReference type="NCBI Taxonomy" id="525365"/>
    <lineage>
        <taxon>Bacteria</taxon>
        <taxon>Bacillati</taxon>
        <taxon>Bacillota</taxon>
        <taxon>Bacilli</taxon>
        <taxon>Lactobacillales</taxon>
        <taxon>Lactobacillaceae</taxon>
        <taxon>Lactobacillus</taxon>
    </lineage>
</organism>
<dbReference type="PANTHER" id="PTHR43479:SF7">
    <property type="entry name" value="TETR-FAMILY TRANSCRIPTIONAL REGULATOR"/>
    <property type="match status" value="1"/>
</dbReference>
<protein>
    <submittedName>
        <fullName evidence="5">Transcriptional regulator, TetR family</fullName>
    </submittedName>
</protein>
<keyword evidence="3" id="KW-1133">Transmembrane helix</keyword>
<dbReference type="Pfam" id="PF14278">
    <property type="entry name" value="TetR_C_8"/>
    <property type="match status" value="1"/>
</dbReference>
<dbReference type="InterPro" id="IPR039532">
    <property type="entry name" value="TetR_C_Firmicutes"/>
</dbReference>
<gene>
    <name evidence="5" type="ORF">HMPREF0548_1335</name>
</gene>
<keyword evidence="3" id="KW-0812">Transmembrane</keyword>
<dbReference type="eggNOG" id="COG1309">
    <property type="taxonomic scope" value="Bacteria"/>
</dbReference>
<dbReference type="Gene3D" id="1.10.357.10">
    <property type="entry name" value="Tetracycline Repressor, domain 2"/>
    <property type="match status" value="1"/>
</dbReference>
<dbReference type="GO" id="GO:0003677">
    <property type="term" value="F:DNA binding"/>
    <property type="evidence" value="ECO:0007669"/>
    <property type="project" value="UniProtKB-UniRule"/>
</dbReference>
<comment type="caution">
    <text evidence="5">The sequence shown here is derived from an EMBL/GenBank/DDBJ whole genome shotgun (WGS) entry which is preliminary data.</text>
</comment>
<dbReference type="HOGENOM" id="CLU_087539_0_4_9"/>
<feature type="transmembrane region" description="Helical" evidence="3">
    <location>
        <begin position="152"/>
        <end position="169"/>
    </location>
</feature>
<dbReference type="PANTHER" id="PTHR43479">
    <property type="entry name" value="ACREF/ENVCD OPERON REPRESSOR-RELATED"/>
    <property type="match status" value="1"/>
</dbReference>
<dbReference type="SUPFAM" id="SSF46689">
    <property type="entry name" value="Homeodomain-like"/>
    <property type="match status" value="1"/>
</dbReference>
<dbReference type="InterPro" id="IPR009057">
    <property type="entry name" value="Homeodomain-like_sf"/>
</dbReference>
<dbReference type="InterPro" id="IPR050624">
    <property type="entry name" value="HTH-type_Tx_Regulator"/>
</dbReference>
<accession>C2ENT9</accession>
<keyword evidence="6" id="KW-1185">Reference proteome</keyword>
<dbReference type="EMBL" id="ACGU01000063">
    <property type="protein sequence ID" value="EEJ71797.1"/>
    <property type="molecule type" value="Genomic_DNA"/>
</dbReference>
<reference evidence="5 6" key="1">
    <citation type="submission" date="2009-01" db="EMBL/GenBank/DDBJ databases">
        <authorList>
            <person name="Qin X."/>
            <person name="Bachman B."/>
            <person name="Battles P."/>
            <person name="Bell A."/>
            <person name="Bess C."/>
            <person name="Bickham C."/>
            <person name="Chaboub L."/>
            <person name="Chen D."/>
            <person name="Coyle M."/>
            <person name="Deiros D.R."/>
            <person name="Dinh H."/>
            <person name="Forbes L."/>
            <person name="Fowler G."/>
            <person name="Francisco L."/>
            <person name="Fu Q."/>
            <person name="Gubbala S."/>
            <person name="Hale W."/>
            <person name="Han Y."/>
            <person name="Hemphill L."/>
            <person name="Highlander S.K."/>
            <person name="Hirani K."/>
            <person name="Hogues M."/>
            <person name="Jackson L."/>
            <person name="Jakkamsetti A."/>
            <person name="Javaid M."/>
            <person name="Jiang H."/>
            <person name="Korchina V."/>
            <person name="Kovar C."/>
            <person name="Lara F."/>
            <person name="Lee S."/>
            <person name="Mata R."/>
            <person name="Mathew T."/>
            <person name="Moen C."/>
            <person name="Morales K."/>
            <person name="Munidasa M."/>
            <person name="Nazareth L."/>
            <person name="Ngo R."/>
            <person name="Nguyen L."/>
            <person name="Okwuonu G."/>
            <person name="Ongeri F."/>
            <person name="Patil S."/>
            <person name="Petrosino J."/>
            <person name="Pham C."/>
            <person name="Pham P."/>
            <person name="Pu L.-L."/>
            <person name="Puazo M."/>
            <person name="Raj R."/>
            <person name="Reid J."/>
            <person name="Rouhana J."/>
            <person name="Saada N."/>
            <person name="Shang Y."/>
            <person name="Simmons D."/>
            <person name="Thornton R."/>
            <person name="Warren J."/>
            <person name="Weissenberger G."/>
            <person name="Zhang J."/>
            <person name="Zhang L."/>
            <person name="Zhou C."/>
            <person name="Zhu D."/>
            <person name="Muzny D."/>
            <person name="Worley K."/>
            <person name="Gibbs R."/>
        </authorList>
    </citation>
    <scope>NUCLEOTIDE SEQUENCE [LARGE SCALE GENOMIC DNA]</scope>
    <source>
        <strain evidence="5 6">DSM 16047</strain>
    </source>
</reference>
<evidence type="ECO:0000256" key="2">
    <source>
        <dbReference type="PROSITE-ProRule" id="PRU00335"/>
    </source>
</evidence>